<gene>
    <name evidence="1" type="ORF">CH92_06670</name>
</gene>
<reference evidence="1 2" key="2">
    <citation type="submission" date="2014-03" db="EMBL/GenBank/DDBJ databases">
        <authorList>
            <person name="Baltrus D."/>
            <person name="Dougherty K."/>
        </authorList>
    </citation>
    <scope>NUCLEOTIDE SEQUENCE</scope>
    <source>
        <strain evidence="1 2">28a24</strain>
    </source>
</reference>
<protein>
    <submittedName>
        <fullName evidence="1">Uncharacterized protein</fullName>
    </submittedName>
</protein>
<dbReference type="PATRIC" id="fig|316.77.peg.1330"/>
<dbReference type="Proteomes" id="UP000019522">
    <property type="component" value="Chromosome"/>
</dbReference>
<accession>W8RRX6</accession>
<evidence type="ECO:0000313" key="1">
    <source>
        <dbReference type="EMBL" id="AHL74801.1"/>
    </source>
</evidence>
<proteinExistence type="predicted"/>
<sequence>MQFDLKKPDQQRSEHCDLASQALLCFHSPALSAPQCHARRSGFPLGTPGVKAPPVEQIDHLIRIFPTNLGLLCTACASDHQRRLISLIGATQ</sequence>
<dbReference type="KEGG" id="pstt:CH92_06670"/>
<reference evidence="2" key="1">
    <citation type="journal article" date="2014" name="Genome Announc.">
        <title>Complete Genome Sequence of the Highly Transformable Pseudomonas stutzeri Strain 28a24.</title>
        <authorList>
            <person name="Smith B.A."/>
            <person name="Dougherty K.M."/>
            <person name="Baltrus D.A."/>
        </authorList>
    </citation>
    <scope>NUCLEOTIDE SEQUENCE [LARGE SCALE GENOMIC DNA]</scope>
    <source>
        <strain evidence="2">28a24</strain>
    </source>
</reference>
<organism evidence="1 2">
    <name type="scientific">Stutzerimonas stutzeri</name>
    <name type="common">Pseudomonas stutzeri</name>
    <dbReference type="NCBI Taxonomy" id="316"/>
    <lineage>
        <taxon>Bacteria</taxon>
        <taxon>Pseudomonadati</taxon>
        <taxon>Pseudomonadota</taxon>
        <taxon>Gammaproteobacteria</taxon>
        <taxon>Pseudomonadales</taxon>
        <taxon>Pseudomonadaceae</taxon>
        <taxon>Stutzerimonas</taxon>
    </lineage>
</organism>
<dbReference type="EMBL" id="CP007441">
    <property type="protein sequence ID" value="AHL74801.1"/>
    <property type="molecule type" value="Genomic_DNA"/>
</dbReference>
<name>W8RRX6_STUST</name>
<dbReference type="AlphaFoldDB" id="W8RRX6"/>
<evidence type="ECO:0000313" key="2">
    <source>
        <dbReference type="Proteomes" id="UP000019522"/>
    </source>
</evidence>